<keyword evidence="3" id="KW-1185">Reference proteome</keyword>
<dbReference type="Pfam" id="PF00239">
    <property type="entry name" value="Resolvase"/>
    <property type="match status" value="1"/>
</dbReference>
<dbReference type="SMART" id="SM00857">
    <property type="entry name" value="Resolvase"/>
    <property type="match status" value="1"/>
</dbReference>
<dbReference type="InterPro" id="IPR050639">
    <property type="entry name" value="SSR_resolvase"/>
</dbReference>
<evidence type="ECO:0000313" key="3">
    <source>
        <dbReference type="Proteomes" id="UP000305906"/>
    </source>
</evidence>
<comment type="caution">
    <text evidence="2">The sequence shown here is derived from an EMBL/GenBank/DDBJ whole genome shotgun (WGS) entry which is preliminary data.</text>
</comment>
<dbReference type="CDD" id="cd00338">
    <property type="entry name" value="Ser_Recombinase"/>
    <property type="match status" value="1"/>
</dbReference>
<feature type="domain" description="Resolvase/invertase-type recombinase catalytic" evidence="1">
    <location>
        <begin position="7"/>
        <end position="136"/>
    </location>
</feature>
<dbReference type="SUPFAM" id="SSF53041">
    <property type="entry name" value="Resolvase-like"/>
    <property type="match status" value="1"/>
</dbReference>
<reference evidence="2 3" key="1">
    <citation type="submission" date="2019-05" db="EMBL/GenBank/DDBJ databases">
        <title>Streptomyces sp. NEAU-C151, a novel actinomycete isolated from soil.</title>
        <authorList>
            <person name="Han L."/>
            <person name="Jiang H."/>
        </authorList>
    </citation>
    <scope>NUCLEOTIDE SEQUENCE [LARGE SCALE GENOMIC DNA]</scope>
    <source>
        <strain evidence="2 3">NEAU-C151</strain>
    </source>
</reference>
<accession>A0A5R9FLT0</accession>
<dbReference type="EMBL" id="VBZC01000017">
    <property type="protein sequence ID" value="TLS44867.1"/>
    <property type="molecule type" value="Genomic_DNA"/>
</dbReference>
<protein>
    <submittedName>
        <fullName evidence="2">Recombinase family protein</fullName>
    </submittedName>
</protein>
<dbReference type="PANTHER" id="PTHR30461">
    <property type="entry name" value="DNA-INVERTASE FROM LAMBDOID PROPHAGE"/>
    <property type="match status" value="1"/>
</dbReference>
<dbReference type="Gene3D" id="3.40.50.1390">
    <property type="entry name" value="Resolvase, N-terminal catalytic domain"/>
    <property type="match status" value="1"/>
</dbReference>
<dbReference type="AlphaFoldDB" id="A0A5R9FLT0"/>
<dbReference type="GO" id="GO:0000150">
    <property type="term" value="F:DNA strand exchange activity"/>
    <property type="evidence" value="ECO:0007669"/>
    <property type="project" value="InterPro"/>
</dbReference>
<organism evidence="2 3">
    <name type="scientific">Streptomyces montanus</name>
    <dbReference type="NCBI Taxonomy" id="2580423"/>
    <lineage>
        <taxon>Bacteria</taxon>
        <taxon>Bacillati</taxon>
        <taxon>Actinomycetota</taxon>
        <taxon>Actinomycetes</taxon>
        <taxon>Kitasatosporales</taxon>
        <taxon>Streptomycetaceae</taxon>
        <taxon>Streptomyces</taxon>
    </lineage>
</organism>
<dbReference type="RefSeq" id="WP_138046026.1">
    <property type="nucleotide sequence ID" value="NZ_VBZC01000017.1"/>
</dbReference>
<proteinExistence type="predicted"/>
<evidence type="ECO:0000313" key="2">
    <source>
        <dbReference type="EMBL" id="TLS44867.1"/>
    </source>
</evidence>
<dbReference type="GO" id="GO:0003677">
    <property type="term" value="F:DNA binding"/>
    <property type="evidence" value="ECO:0007669"/>
    <property type="project" value="InterPro"/>
</dbReference>
<sequence length="140" mass="15858">MSETKRVAVYSRVARENPAALEAQEKDCAEWAQRHGMELTETYKSVGHNDMFLDLMNDVAAGKVEAVVATKSDRYSWQAAKLKALTEIARKHGVQVFTVELDDLDLTSATGDFRLTMLGLFDDYEKERARAEETVRKLQE</sequence>
<dbReference type="Proteomes" id="UP000305906">
    <property type="component" value="Unassembled WGS sequence"/>
</dbReference>
<dbReference type="InterPro" id="IPR006119">
    <property type="entry name" value="Resolv_N"/>
</dbReference>
<gene>
    <name evidence="2" type="ORF">FE633_17095</name>
</gene>
<name>A0A5R9FLT0_9ACTN</name>
<dbReference type="PANTHER" id="PTHR30461:SF23">
    <property type="entry name" value="DNA RECOMBINASE-RELATED"/>
    <property type="match status" value="1"/>
</dbReference>
<dbReference type="InterPro" id="IPR036162">
    <property type="entry name" value="Resolvase-like_N_sf"/>
</dbReference>
<evidence type="ECO:0000259" key="1">
    <source>
        <dbReference type="SMART" id="SM00857"/>
    </source>
</evidence>